<feature type="chain" id="PRO_5019061122" evidence="6">
    <location>
        <begin position="27"/>
        <end position="342"/>
    </location>
</feature>
<evidence type="ECO:0000256" key="6">
    <source>
        <dbReference type="SAM" id="SignalP"/>
    </source>
</evidence>
<organism evidence="8 9">
    <name type="scientific">Siminovitchia acidinfaciens</name>
    <dbReference type="NCBI Taxonomy" id="2321395"/>
    <lineage>
        <taxon>Bacteria</taxon>
        <taxon>Bacillati</taxon>
        <taxon>Bacillota</taxon>
        <taxon>Bacilli</taxon>
        <taxon>Bacillales</taxon>
        <taxon>Bacillaceae</taxon>
        <taxon>Siminovitchia</taxon>
    </lineage>
</organism>
<keyword evidence="3 6" id="KW-0732">Signal</keyword>
<proteinExistence type="inferred from homology"/>
<comment type="subcellular location">
    <subcellularLocation>
        <location evidence="1">Periplasm</location>
    </subcellularLocation>
</comment>
<dbReference type="EMBL" id="QYTV02000003">
    <property type="protein sequence ID" value="RST75297.1"/>
    <property type="molecule type" value="Genomic_DNA"/>
</dbReference>
<dbReference type="SMART" id="SM00062">
    <property type="entry name" value="PBPb"/>
    <property type="match status" value="1"/>
</dbReference>
<comment type="similarity">
    <text evidence="2">Belongs to the bacterial solute-binding protein SsuA/TauA family.</text>
</comment>
<evidence type="ECO:0000256" key="3">
    <source>
        <dbReference type="ARBA" id="ARBA00022729"/>
    </source>
</evidence>
<keyword evidence="5" id="KW-0449">Lipoprotein</keyword>
<dbReference type="Proteomes" id="UP000287156">
    <property type="component" value="Unassembled WGS sequence"/>
</dbReference>
<evidence type="ECO:0000256" key="2">
    <source>
        <dbReference type="ARBA" id="ARBA00010742"/>
    </source>
</evidence>
<dbReference type="Gene3D" id="3.40.190.10">
    <property type="entry name" value="Periplasmic binding protein-like II"/>
    <property type="match status" value="2"/>
</dbReference>
<dbReference type="CDD" id="cd13560">
    <property type="entry name" value="PBP2_taurine"/>
    <property type="match status" value="1"/>
</dbReference>
<dbReference type="InterPro" id="IPR015168">
    <property type="entry name" value="SsuA/THI5"/>
</dbReference>
<evidence type="ECO:0000259" key="7">
    <source>
        <dbReference type="SMART" id="SM00062"/>
    </source>
</evidence>
<dbReference type="AlphaFoldDB" id="A0A429Y263"/>
<dbReference type="InterPro" id="IPR001638">
    <property type="entry name" value="Solute-binding_3/MltF_N"/>
</dbReference>
<sequence length="342" mass="37657">MMKRSYLKWLMSLLMIFALVVTSACGKTTSKSEDGKVKFRIGYQVIPNAELLAKATNMFEEKFNNVEVELLQFEAAVDVNTAMAAGEIDVGLIGSSSVASGIAQGLSNQVIWLHDVIGENEALAVKKDSGIKTLEDCVGKKIAVSFGSTTHYSLLSALELKGIDEKEITILDMKPADMLAAWKQGQIDGGYVWYPTLGEMLDDGDVILTSRELAEEGIVTADVGIATKDFIDKHPDVLKQYIKILDEAVRLYRTSKDDSAEKLTTELNVSKEDAQFFMEQLIWLDAKEQASEDYLGTEDNKGAFAQALKNTADFLKTQNAIESVPELEAFEDAIAPQFLQQD</sequence>
<feature type="domain" description="Solute-binding protein family 3/N-terminal" evidence="7">
    <location>
        <begin position="38"/>
        <end position="258"/>
    </location>
</feature>
<protein>
    <submittedName>
        <fullName evidence="8">Taurine ABC transporter substrate-binding protein</fullName>
    </submittedName>
</protein>
<keyword evidence="4" id="KW-0564">Palmitate</keyword>
<dbReference type="OrthoDB" id="9815602at2"/>
<evidence type="ECO:0000313" key="9">
    <source>
        <dbReference type="Proteomes" id="UP000287156"/>
    </source>
</evidence>
<evidence type="ECO:0000256" key="4">
    <source>
        <dbReference type="ARBA" id="ARBA00023139"/>
    </source>
</evidence>
<keyword evidence="9" id="KW-1185">Reference proteome</keyword>
<name>A0A429Y263_9BACI</name>
<reference evidence="8" key="1">
    <citation type="submission" date="2018-12" db="EMBL/GenBank/DDBJ databases">
        <authorList>
            <person name="Sun L."/>
            <person name="Chen Z."/>
        </authorList>
    </citation>
    <scope>NUCLEOTIDE SEQUENCE [LARGE SCALE GENOMIC DNA]</scope>
    <source>
        <strain evidence="8">3-2-2</strain>
    </source>
</reference>
<gene>
    <name evidence="8" type="ORF">D4T97_008580</name>
</gene>
<dbReference type="GO" id="GO:0042597">
    <property type="term" value="C:periplasmic space"/>
    <property type="evidence" value="ECO:0007669"/>
    <property type="project" value="UniProtKB-SubCell"/>
</dbReference>
<evidence type="ECO:0000313" key="8">
    <source>
        <dbReference type="EMBL" id="RST75297.1"/>
    </source>
</evidence>
<dbReference type="PANTHER" id="PTHR30024:SF47">
    <property type="entry name" value="TAURINE-BINDING PERIPLASMIC PROTEIN"/>
    <property type="match status" value="1"/>
</dbReference>
<dbReference type="Pfam" id="PF09084">
    <property type="entry name" value="NMT1"/>
    <property type="match status" value="1"/>
</dbReference>
<accession>A0A429Y263</accession>
<comment type="caution">
    <text evidence="8">The sequence shown here is derived from an EMBL/GenBank/DDBJ whole genome shotgun (WGS) entry which is preliminary data.</text>
</comment>
<dbReference type="PROSITE" id="PS51257">
    <property type="entry name" value="PROKAR_LIPOPROTEIN"/>
    <property type="match status" value="1"/>
</dbReference>
<evidence type="ECO:0000256" key="5">
    <source>
        <dbReference type="ARBA" id="ARBA00023288"/>
    </source>
</evidence>
<dbReference type="PANTHER" id="PTHR30024">
    <property type="entry name" value="ALIPHATIC SULFONATES-BINDING PROTEIN-RELATED"/>
    <property type="match status" value="1"/>
</dbReference>
<evidence type="ECO:0000256" key="1">
    <source>
        <dbReference type="ARBA" id="ARBA00004418"/>
    </source>
</evidence>
<dbReference type="GO" id="GO:0042918">
    <property type="term" value="P:alkanesulfonate transmembrane transport"/>
    <property type="evidence" value="ECO:0007669"/>
    <property type="project" value="TreeGrafter"/>
</dbReference>
<dbReference type="SUPFAM" id="SSF53850">
    <property type="entry name" value="Periplasmic binding protein-like II"/>
    <property type="match status" value="1"/>
</dbReference>
<dbReference type="InterPro" id="IPR010068">
    <property type="entry name" value="Peri-bd_TauA"/>
</dbReference>
<feature type="signal peptide" evidence="6">
    <location>
        <begin position="1"/>
        <end position="26"/>
    </location>
</feature>